<reference evidence="3 4" key="1">
    <citation type="submission" date="2018-06" db="EMBL/GenBank/DDBJ databases">
        <title>Genomic Encyclopedia of Archaeal and Bacterial Type Strains, Phase II (KMG-II): from individual species to whole genera.</title>
        <authorList>
            <person name="Goeker M."/>
        </authorList>
    </citation>
    <scope>NUCLEOTIDE SEQUENCE [LARGE SCALE GENOMIC DNA]</scope>
    <source>
        <strain evidence="3 4">DSM 12408</strain>
    </source>
</reference>
<dbReference type="GO" id="GO:0005975">
    <property type="term" value="P:carbohydrate metabolic process"/>
    <property type="evidence" value="ECO:0007669"/>
    <property type="project" value="InterPro"/>
</dbReference>
<dbReference type="Gene3D" id="2.60.120.260">
    <property type="entry name" value="Galactose-binding domain-like"/>
    <property type="match status" value="1"/>
</dbReference>
<feature type="domain" description="Non-reducing end beta-L-arabinofuranosidase-like GH127 middle" evidence="2">
    <location>
        <begin position="673"/>
        <end position="754"/>
    </location>
</feature>
<dbReference type="InterPro" id="IPR049046">
    <property type="entry name" value="Beta-AFase-like_GH127_middle"/>
</dbReference>
<dbReference type="InterPro" id="IPR008928">
    <property type="entry name" value="6-hairpin_glycosidase_sf"/>
</dbReference>
<keyword evidence="4" id="KW-1185">Reference proteome</keyword>
<dbReference type="EMBL" id="QLLQ01000001">
    <property type="protein sequence ID" value="RAJ28067.1"/>
    <property type="molecule type" value="Genomic_DNA"/>
</dbReference>
<gene>
    <name evidence="3" type="ORF">LX77_00643</name>
</gene>
<dbReference type="InterPro" id="IPR008979">
    <property type="entry name" value="Galactose-bd-like_sf"/>
</dbReference>
<name>A0A327SQU4_9FLAO</name>
<organism evidence="3 4">
    <name type="scientific">Gelidibacter algens</name>
    <dbReference type="NCBI Taxonomy" id="49280"/>
    <lineage>
        <taxon>Bacteria</taxon>
        <taxon>Pseudomonadati</taxon>
        <taxon>Bacteroidota</taxon>
        <taxon>Flavobacteriia</taxon>
        <taxon>Flavobacteriales</taxon>
        <taxon>Flavobacteriaceae</taxon>
        <taxon>Gelidibacter</taxon>
    </lineage>
</organism>
<evidence type="ECO:0000313" key="4">
    <source>
        <dbReference type="Proteomes" id="UP000248987"/>
    </source>
</evidence>
<accession>A0A327SQU4</accession>
<dbReference type="PANTHER" id="PTHR43465">
    <property type="entry name" value="DUF1680 DOMAIN PROTEIN (AFU_ORTHOLOGUE AFUA_1G08910)"/>
    <property type="match status" value="1"/>
</dbReference>
<dbReference type="InterPro" id="IPR012878">
    <property type="entry name" value="Beta-AFase-like_GH127_cat"/>
</dbReference>
<feature type="domain" description="Non-reducing end beta-L-arabinofuranosidase-like GH127 catalytic" evidence="1">
    <location>
        <begin position="333"/>
        <end position="648"/>
    </location>
</feature>
<dbReference type="InterPro" id="IPR049174">
    <property type="entry name" value="Beta-AFase-like"/>
</dbReference>
<evidence type="ECO:0000259" key="2">
    <source>
        <dbReference type="Pfam" id="PF20736"/>
    </source>
</evidence>
<dbReference type="PANTHER" id="PTHR43465:SF2">
    <property type="entry name" value="DUF1680 DOMAIN PROTEIN (AFU_ORTHOLOGUE AFUA_1G08910)"/>
    <property type="match status" value="1"/>
</dbReference>
<sequence length="857" mass="97202">MMKKIIFILLFTLIGVPNTYSQELIIDGNWKYITKEDNAEFSKKDFNDSGWAELDKLEWQDDIHTTAVRLLWLRKKVFIPVSLKSASEKTGSMSLSVGKIRQTDETYLNGKLIGENTSGDTNRNYLIDTEDILWDQENTIAIRATHWGHFSISMVPQFKSANPDLFFKYNAGLKKGNEKDLVINKDLIYQFTITNVSTRKLNGSVVADFYNFNGEKVNSDKKEVNLEFGATTVDFHYKAASPLIKVTYTLIVNDFQYSDSWNAVYGYENIAYKKATPIITYKVDEKFQNPDVDRTVIDGWLGEKLDINTQQRLYKVDEDVLLAGFINRPGVHSWIGEHVGKFLEAACNTYANKGDAALKEQIDRSAQQLIAAQLKDGYLGTYDADSHWTSWDVWSHKYDMVGLLRYYELSGFKPALTACEKIGDLLFEKFGDSVGQKDIIKAGAHVGMAAASVIDPMTDLYRFTGNKKYLDFCYYVIKSYDNPKGPRIITDIDSLKRLDKVANGKAYEMLSNIVGISKLYRITNDENFLKPVLLAWNDIVSKRLYVTGTTSSMEHFQDDHVLPAENDAHMGEGCVTTTWVQLNYQLFSISGDMKYLDELERSVYNHLIGAEDPQTGGVSYYTPLMGVKEYGTNITCCMSSIPRGIAMVPMFSNGKINQTPTFLFYEPGVYKTKLNTKDQTEVEFVTHTNFPSDGKVSISVNPSKTSKFQILFRKPYWTENFTIKVNNKTQKAGQQLIEVDRTWKKGDKIEISFSIPLKILDGGKSYPNSIGIQKGPQVLVFDQKLNKVKAEDVYLNENAIFLEQVPNSILPENWSGNQVYTLNAEVNGRTEKIYLVPFADAGQTNGMITTWIKKESK</sequence>
<dbReference type="Pfam" id="PF20736">
    <property type="entry name" value="Glyco_hydro127M"/>
    <property type="match status" value="1"/>
</dbReference>
<dbReference type="AlphaFoldDB" id="A0A327SQU4"/>
<dbReference type="RefSeq" id="WP_111625735.1">
    <property type="nucleotide sequence ID" value="NZ_QLLQ01000001.1"/>
</dbReference>
<protein>
    <submittedName>
        <fullName evidence="3">DUF1680 family protein</fullName>
    </submittedName>
</protein>
<evidence type="ECO:0000313" key="3">
    <source>
        <dbReference type="EMBL" id="RAJ28067.1"/>
    </source>
</evidence>
<proteinExistence type="predicted"/>
<dbReference type="Pfam" id="PF07944">
    <property type="entry name" value="Beta-AFase-like_GH127_cat"/>
    <property type="match status" value="1"/>
</dbReference>
<comment type="caution">
    <text evidence="3">The sequence shown here is derived from an EMBL/GenBank/DDBJ whole genome shotgun (WGS) entry which is preliminary data.</text>
</comment>
<dbReference type="SUPFAM" id="SSF49785">
    <property type="entry name" value="Galactose-binding domain-like"/>
    <property type="match status" value="1"/>
</dbReference>
<dbReference type="Proteomes" id="UP000248987">
    <property type="component" value="Unassembled WGS sequence"/>
</dbReference>
<evidence type="ECO:0000259" key="1">
    <source>
        <dbReference type="Pfam" id="PF07944"/>
    </source>
</evidence>
<dbReference type="SUPFAM" id="SSF48208">
    <property type="entry name" value="Six-hairpin glycosidases"/>
    <property type="match status" value="1"/>
</dbReference>